<organism evidence="1 2">
    <name type="scientific">Chroococcidiopsis cubana SAG 39.79</name>
    <dbReference type="NCBI Taxonomy" id="388085"/>
    <lineage>
        <taxon>Bacteria</taxon>
        <taxon>Bacillati</taxon>
        <taxon>Cyanobacteriota</taxon>
        <taxon>Cyanophyceae</taxon>
        <taxon>Chroococcidiopsidales</taxon>
        <taxon>Chroococcidiopsidaceae</taxon>
        <taxon>Chroococcidiopsis</taxon>
    </lineage>
</organism>
<comment type="caution">
    <text evidence="1">The sequence shown here is derived from an EMBL/GenBank/DDBJ whole genome shotgun (WGS) entry which is preliminary data.</text>
</comment>
<gene>
    <name evidence="1" type="ORF">DSM107010_73110</name>
</gene>
<dbReference type="EMBL" id="RSCK01000260">
    <property type="protein sequence ID" value="RUS92410.1"/>
    <property type="molecule type" value="Genomic_DNA"/>
</dbReference>
<sequence>MPSHNQSQPRTIVVSFQFFDSTTAVAAVLPVVEELIRQIHFEQHSPSAHLQLSAQINFRFSFCGSKQALALVTQTIDNSAYELEELRSTGQLAHFELSYESRD</sequence>
<dbReference type="RefSeq" id="WP_127025439.1">
    <property type="nucleotide sequence ID" value="NZ_JAVKZF010000001.1"/>
</dbReference>
<dbReference type="AlphaFoldDB" id="A0AB37U7H2"/>
<reference evidence="1 2" key="1">
    <citation type="journal article" date="2019" name="Genome Biol. Evol.">
        <title>Day and night: Metabolic profiles and evolutionary relationships of six axenic non-marine cyanobacteria.</title>
        <authorList>
            <person name="Will S.E."/>
            <person name="Henke P."/>
            <person name="Boedeker C."/>
            <person name="Huang S."/>
            <person name="Brinkmann H."/>
            <person name="Rohde M."/>
            <person name="Jarek M."/>
            <person name="Friedl T."/>
            <person name="Seufert S."/>
            <person name="Schumacher M."/>
            <person name="Overmann J."/>
            <person name="Neumann-Schaal M."/>
            <person name="Petersen J."/>
        </authorList>
    </citation>
    <scope>NUCLEOTIDE SEQUENCE [LARGE SCALE GENOMIC DNA]</scope>
    <source>
        <strain evidence="1 2">SAG 39.79</strain>
    </source>
</reference>
<keyword evidence="2" id="KW-1185">Reference proteome</keyword>
<accession>A0AB37U7H2</accession>
<evidence type="ECO:0000313" key="1">
    <source>
        <dbReference type="EMBL" id="RUS92410.1"/>
    </source>
</evidence>
<name>A0AB37U7H2_9CYAN</name>
<protein>
    <submittedName>
        <fullName evidence="1">Uncharacterized protein</fullName>
    </submittedName>
</protein>
<proteinExistence type="predicted"/>
<evidence type="ECO:0000313" key="2">
    <source>
        <dbReference type="Proteomes" id="UP000282574"/>
    </source>
</evidence>
<dbReference type="Proteomes" id="UP000282574">
    <property type="component" value="Unassembled WGS sequence"/>
</dbReference>